<comment type="caution">
    <text evidence="2">The sequence shown here is derived from an EMBL/GenBank/DDBJ whole genome shotgun (WGS) entry which is preliminary data.</text>
</comment>
<protein>
    <submittedName>
        <fullName evidence="2">AIPR family protein</fullName>
    </submittedName>
</protein>
<dbReference type="Proteomes" id="UP001500604">
    <property type="component" value="Unassembled WGS sequence"/>
</dbReference>
<dbReference type="RefSeq" id="WP_345193284.1">
    <property type="nucleotide sequence ID" value="NZ_BAABFL010000025.1"/>
</dbReference>
<evidence type="ECO:0000259" key="1">
    <source>
        <dbReference type="Pfam" id="PF10592"/>
    </source>
</evidence>
<gene>
    <name evidence="2" type="ORF">GCM10023116_03510</name>
</gene>
<organism evidence="2 3">
    <name type="scientific">Kistimonas scapharcae</name>
    <dbReference type="NCBI Taxonomy" id="1036133"/>
    <lineage>
        <taxon>Bacteria</taxon>
        <taxon>Pseudomonadati</taxon>
        <taxon>Pseudomonadota</taxon>
        <taxon>Gammaproteobacteria</taxon>
        <taxon>Oceanospirillales</taxon>
        <taxon>Endozoicomonadaceae</taxon>
        <taxon>Kistimonas</taxon>
    </lineage>
</organism>
<dbReference type="EMBL" id="BAABFL010000025">
    <property type="protein sequence ID" value="GAA4648087.1"/>
    <property type="molecule type" value="Genomic_DNA"/>
</dbReference>
<name>A0ABP8UWV2_9GAMM</name>
<sequence length="563" mass="64860">MRDEILKSYVSTFIEQNDLSEMDYDKAFERFVNLNIVSKLYPREIDFEDLSTGGTKDLAIDGAAIIVNGNIVKAPEEIDYFLQKNGTLDVSFALIQSKTSSKFAGDKIGSFIFGIKSLFDKEASVEENEKIKQIREIKDKIYQHSIDFEEAPELNLFFVTTGEWKDPEQIEGRVRRELKDLDDKHLFSNKASIEFYDAERLKNTYREISRKSVKEIHFNNHVALPDIPGDLNIRQSFIGSVSAKSYLELISDSDGKLSKELFYDNVRDYQGTNKVNKEIQETLKSLKSQCLLPLLNNGITIIAKKVDKIGSKLKLTDYQVVNGCQSSHVLFENKKLVSEDTHIILKIIDTTDQEVINRIIRATNRQTEVTDEAFESLKPFHKDLQEFYKAKSKLLPFPIFYERRSKEFLGNPSIKPSQIITLAAQIKSYVSIILAQPQSTHRYFGELLESNKEKLFNIGGNLDNYYISSLLVNRLESAFNRNKIYKSYRKFRYHIAYLTYLQIKKQSKNNHEILVTVSKIDDLIPLFIKSCKIIAASSKESSLSDKDKVRSRDFTNQLREAIQ</sequence>
<dbReference type="Pfam" id="PF10592">
    <property type="entry name" value="AIPR"/>
    <property type="match status" value="1"/>
</dbReference>
<evidence type="ECO:0000313" key="3">
    <source>
        <dbReference type="Proteomes" id="UP001500604"/>
    </source>
</evidence>
<evidence type="ECO:0000313" key="2">
    <source>
        <dbReference type="EMBL" id="GAA4648087.1"/>
    </source>
</evidence>
<proteinExistence type="predicted"/>
<accession>A0ABP8UWV2</accession>
<keyword evidence="3" id="KW-1185">Reference proteome</keyword>
<dbReference type="InterPro" id="IPR018891">
    <property type="entry name" value="AIPR_C"/>
</dbReference>
<reference evidence="3" key="1">
    <citation type="journal article" date="2019" name="Int. J. Syst. Evol. Microbiol.">
        <title>The Global Catalogue of Microorganisms (GCM) 10K type strain sequencing project: providing services to taxonomists for standard genome sequencing and annotation.</title>
        <authorList>
            <consortium name="The Broad Institute Genomics Platform"/>
            <consortium name="The Broad Institute Genome Sequencing Center for Infectious Disease"/>
            <person name="Wu L."/>
            <person name="Ma J."/>
        </authorList>
    </citation>
    <scope>NUCLEOTIDE SEQUENCE [LARGE SCALE GENOMIC DNA]</scope>
    <source>
        <strain evidence="3">JCM 17805</strain>
    </source>
</reference>
<feature type="domain" description="Abortive phage infection protein C-terminal" evidence="1">
    <location>
        <begin position="262"/>
        <end position="518"/>
    </location>
</feature>